<keyword evidence="3" id="KW-0789">Thiol protease inhibitor</keyword>
<dbReference type="GO" id="GO:0004869">
    <property type="term" value="F:cysteine-type endopeptidase inhibitor activity"/>
    <property type="evidence" value="ECO:0007669"/>
    <property type="project" value="UniProtKB-KW"/>
</dbReference>
<proteinExistence type="inferred from homology"/>
<evidence type="ECO:0000256" key="1">
    <source>
        <dbReference type="ARBA" id="ARBA00009403"/>
    </source>
</evidence>
<dbReference type="GO" id="GO:0005737">
    <property type="term" value="C:cytoplasm"/>
    <property type="evidence" value="ECO:0007669"/>
    <property type="project" value="TreeGrafter"/>
</dbReference>
<evidence type="ECO:0000313" key="8">
    <source>
        <dbReference type="Proteomes" id="UP000054359"/>
    </source>
</evidence>
<dbReference type="Proteomes" id="UP000054359">
    <property type="component" value="Unassembled WGS sequence"/>
</dbReference>
<evidence type="ECO:0000256" key="5">
    <source>
        <dbReference type="SAM" id="SignalP"/>
    </source>
</evidence>
<dbReference type="InterPro" id="IPR000010">
    <property type="entry name" value="Cystatin_dom"/>
</dbReference>
<keyword evidence="5" id="KW-0732">Signal</keyword>
<dbReference type="EMBL" id="KK121857">
    <property type="protein sequence ID" value="KFM81433.1"/>
    <property type="molecule type" value="Genomic_DNA"/>
</dbReference>
<dbReference type="PROSITE" id="PS00287">
    <property type="entry name" value="CYSTATIN"/>
    <property type="match status" value="1"/>
</dbReference>
<dbReference type="OMA" id="ILVVPWQ"/>
<dbReference type="Pfam" id="PF00031">
    <property type="entry name" value="Cystatin"/>
    <property type="match status" value="1"/>
</dbReference>
<dbReference type="InterPro" id="IPR046350">
    <property type="entry name" value="Cystatin_sf"/>
</dbReference>
<dbReference type="STRING" id="407821.A0A087UVP4"/>
<keyword evidence="4" id="KW-1015">Disulfide bond</keyword>
<name>A0A087UVP4_STEMI</name>
<feature type="chain" id="PRO_5018565479" evidence="5">
    <location>
        <begin position="19"/>
        <end position="136"/>
    </location>
</feature>
<evidence type="ECO:0000256" key="2">
    <source>
        <dbReference type="ARBA" id="ARBA00022690"/>
    </source>
</evidence>
<dbReference type="SMART" id="SM00043">
    <property type="entry name" value="CY"/>
    <property type="match status" value="1"/>
</dbReference>
<evidence type="ECO:0000256" key="3">
    <source>
        <dbReference type="ARBA" id="ARBA00022704"/>
    </source>
</evidence>
<dbReference type="InterPro" id="IPR018073">
    <property type="entry name" value="Prot_inh_cystat_CS"/>
</dbReference>
<dbReference type="CDD" id="cd00042">
    <property type="entry name" value="CY"/>
    <property type="match status" value="1"/>
</dbReference>
<keyword evidence="2" id="KW-0646">Protease inhibitor</keyword>
<reference evidence="7 8" key="1">
    <citation type="submission" date="2013-11" db="EMBL/GenBank/DDBJ databases">
        <title>Genome sequencing of Stegodyphus mimosarum.</title>
        <authorList>
            <person name="Bechsgaard J."/>
        </authorList>
    </citation>
    <scope>NUCLEOTIDE SEQUENCE [LARGE SCALE GENOMIC DNA]</scope>
</reference>
<dbReference type="PANTHER" id="PTHR46186">
    <property type="entry name" value="CYSTATIN"/>
    <property type="match status" value="1"/>
</dbReference>
<sequence>MEKFAATIFLHLFCGTLAMMTGGWKEIDKNSPEVAKHAEFATNKISASSNSLYHLKPVEILKAESQVVSGINYRMTIKMAPTECKKNDSNNLDLSQCELVKCEAPMICNVTVWVQAWRENGTKLTNSFCEAGERPC</sequence>
<feature type="domain" description="Cystatin" evidence="6">
    <location>
        <begin position="19"/>
        <end position="130"/>
    </location>
</feature>
<dbReference type="GO" id="GO:0031982">
    <property type="term" value="C:vesicle"/>
    <property type="evidence" value="ECO:0007669"/>
    <property type="project" value="TreeGrafter"/>
</dbReference>
<protein>
    <submittedName>
        <fullName evidence="7">L-cystatin</fullName>
    </submittedName>
</protein>
<dbReference type="AlphaFoldDB" id="A0A087UVP4"/>
<evidence type="ECO:0000259" key="6">
    <source>
        <dbReference type="SMART" id="SM00043"/>
    </source>
</evidence>
<dbReference type="FunFam" id="3.10.450.10:FF:000004">
    <property type="entry name" value="Cystatin C"/>
    <property type="match status" value="1"/>
</dbReference>
<dbReference type="OrthoDB" id="10007179at2759"/>
<feature type="non-terminal residue" evidence="7">
    <location>
        <position position="136"/>
    </location>
</feature>
<dbReference type="GO" id="GO:0005615">
    <property type="term" value="C:extracellular space"/>
    <property type="evidence" value="ECO:0007669"/>
    <property type="project" value="TreeGrafter"/>
</dbReference>
<evidence type="ECO:0000313" key="7">
    <source>
        <dbReference type="EMBL" id="KFM81433.1"/>
    </source>
</evidence>
<dbReference type="Gene3D" id="3.10.450.10">
    <property type="match status" value="1"/>
</dbReference>
<keyword evidence="8" id="KW-1185">Reference proteome</keyword>
<gene>
    <name evidence="7" type="ORF">X975_03668</name>
</gene>
<evidence type="ECO:0000256" key="4">
    <source>
        <dbReference type="ARBA" id="ARBA00023157"/>
    </source>
</evidence>
<comment type="similarity">
    <text evidence="1">Belongs to the cystatin family.</text>
</comment>
<dbReference type="PANTHER" id="PTHR46186:SF2">
    <property type="entry name" value="CYSTATIN"/>
    <property type="match status" value="1"/>
</dbReference>
<accession>A0A087UVP4</accession>
<organism evidence="7 8">
    <name type="scientific">Stegodyphus mimosarum</name>
    <name type="common">African social velvet spider</name>
    <dbReference type="NCBI Taxonomy" id="407821"/>
    <lineage>
        <taxon>Eukaryota</taxon>
        <taxon>Metazoa</taxon>
        <taxon>Ecdysozoa</taxon>
        <taxon>Arthropoda</taxon>
        <taxon>Chelicerata</taxon>
        <taxon>Arachnida</taxon>
        <taxon>Araneae</taxon>
        <taxon>Araneomorphae</taxon>
        <taxon>Entelegynae</taxon>
        <taxon>Eresoidea</taxon>
        <taxon>Eresidae</taxon>
        <taxon>Stegodyphus</taxon>
    </lineage>
</organism>
<dbReference type="SUPFAM" id="SSF54403">
    <property type="entry name" value="Cystatin/monellin"/>
    <property type="match status" value="1"/>
</dbReference>
<feature type="signal peptide" evidence="5">
    <location>
        <begin position="1"/>
        <end position="18"/>
    </location>
</feature>